<feature type="transmembrane region" description="Helical" evidence="1">
    <location>
        <begin position="73"/>
        <end position="93"/>
    </location>
</feature>
<keyword evidence="1" id="KW-1133">Transmembrane helix</keyword>
<dbReference type="PANTHER" id="PTHR31876:SF26">
    <property type="entry name" value="PROTEIN LIKE COV 2"/>
    <property type="match status" value="1"/>
</dbReference>
<dbReference type="Proteomes" id="UP000198756">
    <property type="component" value="Unassembled WGS sequence"/>
</dbReference>
<keyword evidence="1" id="KW-0812">Transmembrane</keyword>
<dbReference type="STRING" id="279824.SAMN03080617_01333"/>
<feature type="transmembrane region" description="Helical" evidence="1">
    <location>
        <begin position="31"/>
        <end position="53"/>
    </location>
</feature>
<proteinExistence type="predicted"/>
<dbReference type="InterPro" id="IPR007462">
    <property type="entry name" value="COV1-like"/>
</dbReference>
<name>A0A1G5WVC2_9BACT</name>
<dbReference type="AlphaFoldDB" id="A0A1G5WVC2"/>
<protein>
    <submittedName>
        <fullName evidence="2">Uncharacterized membrane protein</fullName>
    </submittedName>
</protein>
<gene>
    <name evidence="2" type="ORF">SAMN03080617_01333</name>
</gene>
<keyword evidence="1" id="KW-0472">Membrane</keyword>
<evidence type="ECO:0000313" key="2">
    <source>
        <dbReference type="EMBL" id="SDA62083.1"/>
    </source>
</evidence>
<keyword evidence="3" id="KW-1185">Reference proteome</keyword>
<reference evidence="3" key="1">
    <citation type="submission" date="2016-10" db="EMBL/GenBank/DDBJ databases">
        <authorList>
            <person name="Varghese N."/>
            <person name="Submissions S."/>
        </authorList>
    </citation>
    <scope>NUCLEOTIDE SEQUENCE [LARGE SCALE GENOMIC DNA]</scope>
    <source>
        <strain evidence="3">DSM 22703</strain>
    </source>
</reference>
<evidence type="ECO:0000256" key="1">
    <source>
        <dbReference type="SAM" id="Phobius"/>
    </source>
</evidence>
<dbReference type="OrthoDB" id="6399850at2"/>
<dbReference type="PANTHER" id="PTHR31876">
    <property type="entry name" value="COV-LIKE PROTEIN 1"/>
    <property type="match status" value="1"/>
</dbReference>
<evidence type="ECO:0000313" key="3">
    <source>
        <dbReference type="Proteomes" id="UP000198756"/>
    </source>
</evidence>
<dbReference type="Pfam" id="PF04367">
    <property type="entry name" value="DUF502"/>
    <property type="match status" value="1"/>
</dbReference>
<dbReference type="EMBL" id="FMXE01000008">
    <property type="protein sequence ID" value="SDA62083.1"/>
    <property type="molecule type" value="Genomic_DNA"/>
</dbReference>
<organism evidence="2 3">
    <name type="scientific">Algoriphagus alkaliphilus</name>
    <dbReference type="NCBI Taxonomy" id="279824"/>
    <lineage>
        <taxon>Bacteria</taxon>
        <taxon>Pseudomonadati</taxon>
        <taxon>Bacteroidota</taxon>
        <taxon>Cytophagia</taxon>
        <taxon>Cytophagales</taxon>
        <taxon>Cyclobacteriaceae</taxon>
        <taxon>Algoriphagus</taxon>
    </lineage>
</organism>
<sequence>MENPMHTNPNKNISLDKFWSKPFFIKTLLDGLLLVLPTIIILFLLSLIFKFVFNIVSPISALLDKNAEKHALVINLLALLILVVFIFTIGLILRSARSKKSFKIFEGRYLLRIPLYSTLQETIAQFSGLKKMPFSQVVLIDAYNTGVLLTGFITEKACDGIYTVFVPTAPNPMNGNIYHVPSTQMRFLDIEPEKAMRTIMGMGTGSSVLFAARERTEEVEELDEVKRFPIVNDTNPENDG</sequence>
<accession>A0A1G5WVC2</accession>